<dbReference type="AlphaFoldDB" id="G4CN49"/>
<evidence type="ECO:0000313" key="1">
    <source>
        <dbReference type="EMBL" id="EGZ50288.1"/>
    </source>
</evidence>
<dbReference type="Proteomes" id="UP000005336">
    <property type="component" value="Unassembled WGS sequence"/>
</dbReference>
<accession>G4CN49</accession>
<dbReference type="HOGENOM" id="CLU_2451584_0_0_4"/>
<gene>
    <name evidence="1" type="ORF">HMPREF9370_0508</name>
</gene>
<organism evidence="1 2">
    <name type="scientific">Neisseria wadsworthii 9715</name>
    <dbReference type="NCBI Taxonomy" id="1030841"/>
    <lineage>
        <taxon>Bacteria</taxon>
        <taxon>Pseudomonadati</taxon>
        <taxon>Pseudomonadota</taxon>
        <taxon>Betaproteobacteria</taxon>
        <taxon>Neisseriales</taxon>
        <taxon>Neisseriaceae</taxon>
        <taxon>Neisseria</taxon>
    </lineage>
</organism>
<protein>
    <submittedName>
        <fullName evidence="1">Uncharacterized protein</fullName>
    </submittedName>
</protein>
<evidence type="ECO:0000313" key="2">
    <source>
        <dbReference type="Proteomes" id="UP000005336"/>
    </source>
</evidence>
<keyword evidence="2" id="KW-1185">Reference proteome</keyword>
<comment type="caution">
    <text evidence="1">The sequence shown here is derived from an EMBL/GenBank/DDBJ whole genome shotgun (WGS) entry which is preliminary data.</text>
</comment>
<proteinExistence type="predicted"/>
<dbReference type="EMBL" id="AGAZ01000023">
    <property type="protein sequence ID" value="EGZ50288.1"/>
    <property type="molecule type" value="Genomic_DNA"/>
</dbReference>
<sequence>MTYAYPALPFSKISDIQRICSFFRNHKTINIMENIKPINEKTLGAGSEYLLNDKENQIMIPTIPKKSISPKSITKFSDIKNPFLFHLSD</sequence>
<name>G4CN49_9NEIS</name>
<reference evidence="1 2" key="1">
    <citation type="submission" date="2011-06" db="EMBL/GenBank/DDBJ databases">
        <authorList>
            <person name="Muzny D."/>
            <person name="Qin X."/>
            <person name="Deng J."/>
            <person name="Jiang H."/>
            <person name="Liu Y."/>
            <person name="Qu J."/>
            <person name="Song X.-Z."/>
            <person name="Zhang L."/>
            <person name="Thornton R."/>
            <person name="Coyle M."/>
            <person name="Francisco L."/>
            <person name="Jackson L."/>
            <person name="Javaid M."/>
            <person name="Korchina V."/>
            <person name="Kovar C."/>
            <person name="Mata R."/>
            <person name="Mathew T."/>
            <person name="Ngo R."/>
            <person name="Nguyen L."/>
            <person name="Nguyen N."/>
            <person name="Okwuonu G."/>
            <person name="Ongeri F."/>
            <person name="Pham C."/>
            <person name="Simmons D."/>
            <person name="Wilczek-Boney K."/>
            <person name="Hale W."/>
            <person name="Jakkamsetti A."/>
            <person name="Pham P."/>
            <person name="Ruth R."/>
            <person name="San Lucas F."/>
            <person name="Warren J."/>
            <person name="Zhang J."/>
            <person name="Zhao Z."/>
            <person name="Zhou C."/>
            <person name="Zhu D."/>
            <person name="Lee S."/>
            <person name="Bess C."/>
            <person name="Blankenburg K."/>
            <person name="Forbes L."/>
            <person name="Fu Q."/>
            <person name="Gubbala S."/>
            <person name="Hirani K."/>
            <person name="Jayaseelan J.C."/>
            <person name="Lara F."/>
            <person name="Munidasa M."/>
            <person name="Palculict T."/>
            <person name="Patil S."/>
            <person name="Pu L.-L."/>
            <person name="Saada N."/>
            <person name="Tang L."/>
            <person name="Weissenberger G."/>
            <person name="Zhu Y."/>
            <person name="Hemphill L."/>
            <person name="Shang Y."/>
            <person name="Youmans B."/>
            <person name="Ayvaz T."/>
            <person name="Ross M."/>
            <person name="Santibanez J."/>
            <person name="Aqrawi P."/>
            <person name="Gross S."/>
            <person name="Joshi V."/>
            <person name="Fowler G."/>
            <person name="Nazareth L."/>
            <person name="Reid J."/>
            <person name="Worley K."/>
            <person name="Petrosino J."/>
            <person name="Highlander S."/>
            <person name="Gibbs R."/>
        </authorList>
    </citation>
    <scope>NUCLEOTIDE SEQUENCE [LARGE SCALE GENOMIC DNA]</scope>
    <source>
        <strain evidence="1 2">9715</strain>
    </source>
</reference>